<dbReference type="GeneID" id="55539538"/>
<evidence type="ECO:0000256" key="1">
    <source>
        <dbReference type="ARBA" id="ARBA00023172"/>
    </source>
</evidence>
<name>A0A370SCG1_PSEJE</name>
<dbReference type="GO" id="GO:0006310">
    <property type="term" value="P:DNA recombination"/>
    <property type="evidence" value="ECO:0007669"/>
    <property type="project" value="UniProtKB-KW"/>
</dbReference>
<sequence>MGIEVNDSGEFEDEVGRLYVRCNADPSSPFFIDVTTDYVEAVWRRARYSIDLSRYQLPVVIIEVVKKYLVHKLESVCPRILSSVHAGISCLERHWQPSWKDFSDMSLGKLLSVMTSSHAEATEFRRFYIYAAFQGLAGADEIHALELEAIRLKKPHPTLRILEWHETRGALTSSEIEVVRKAMIISAEGESTADFTSRLFTWISFETLKRPIQLHEMFRDALWVPDSMAEGGQYFLRMPKAKYQTGQASELWPITTQLANAILEYSSSPKVKALQERTGRLLVSSREGESSNFGRAITGWCSRLKLISPRTNRPLILTPYRIRHSGATQMAAQGASRDEIQYVLEHDSVHAADAYIDCLASEFCPLLERANRKLGGIFSELNGLFFAGQLGHKSSGMPILIPVVNQPAIVGECGKSGSCGHHPFFNCYNGCRYFIAWRNADHKKSLDYLESELERWGRAEGGKERSKILKELERVYQAVNDVMARINSGE</sequence>
<dbReference type="GO" id="GO:0003677">
    <property type="term" value="F:DNA binding"/>
    <property type="evidence" value="ECO:0007669"/>
    <property type="project" value="InterPro"/>
</dbReference>
<dbReference type="GO" id="GO:0015074">
    <property type="term" value="P:DNA integration"/>
    <property type="evidence" value="ECO:0007669"/>
    <property type="project" value="InterPro"/>
</dbReference>
<organism evidence="2 3">
    <name type="scientific">Pseudomonas jessenii</name>
    <dbReference type="NCBI Taxonomy" id="77298"/>
    <lineage>
        <taxon>Bacteria</taxon>
        <taxon>Pseudomonadati</taxon>
        <taxon>Pseudomonadota</taxon>
        <taxon>Gammaproteobacteria</taxon>
        <taxon>Pseudomonadales</taxon>
        <taxon>Pseudomonadaceae</taxon>
        <taxon>Pseudomonas</taxon>
    </lineage>
</organism>
<gene>
    <name evidence="2" type="ORF">DEU51_11115</name>
</gene>
<comment type="caution">
    <text evidence="2">The sequence shown here is derived from an EMBL/GenBank/DDBJ whole genome shotgun (WGS) entry which is preliminary data.</text>
</comment>
<dbReference type="EMBL" id="QRAV01000011">
    <property type="protein sequence ID" value="RDL17439.1"/>
    <property type="molecule type" value="Genomic_DNA"/>
</dbReference>
<proteinExistence type="predicted"/>
<accession>A0A370SCG1</accession>
<dbReference type="RefSeq" id="WP_080761392.1">
    <property type="nucleotide sequence ID" value="NZ_QRAV01000011.1"/>
</dbReference>
<dbReference type="AlphaFoldDB" id="A0A370SCG1"/>
<keyword evidence="1" id="KW-0233">DNA recombination</keyword>
<dbReference type="SUPFAM" id="SSF56349">
    <property type="entry name" value="DNA breaking-rejoining enzymes"/>
    <property type="match status" value="1"/>
</dbReference>
<dbReference type="InterPro" id="IPR013762">
    <property type="entry name" value="Integrase-like_cat_sf"/>
</dbReference>
<dbReference type="Gene3D" id="1.10.443.10">
    <property type="entry name" value="Intergrase catalytic core"/>
    <property type="match status" value="1"/>
</dbReference>
<protein>
    <submittedName>
        <fullName evidence="2">Phage integrase family protein</fullName>
    </submittedName>
</protein>
<evidence type="ECO:0000313" key="2">
    <source>
        <dbReference type="EMBL" id="RDL17439.1"/>
    </source>
</evidence>
<reference evidence="2 3" key="1">
    <citation type="submission" date="2018-07" db="EMBL/GenBank/DDBJ databases">
        <title>Genome sequencing of rice bacterial endophytes.</title>
        <authorList>
            <person name="Venturi V."/>
        </authorList>
    </citation>
    <scope>NUCLEOTIDE SEQUENCE [LARGE SCALE GENOMIC DNA]</scope>
    <source>
        <strain evidence="2 3">E2333</strain>
    </source>
</reference>
<dbReference type="InterPro" id="IPR011010">
    <property type="entry name" value="DNA_brk_join_enz"/>
</dbReference>
<dbReference type="Proteomes" id="UP000255365">
    <property type="component" value="Unassembled WGS sequence"/>
</dbReference>
<evidence type="ECO:0000313" key="3">
    <source>
        <dbReference type="Proteomes" id="UP000255365"/>
    </source>
</evidence>